<gene>
    <name evidence="2" type="ORF">IB286_11415</name>
</gene>
<organism evidence="2 3">
    <name type="scientific">Spongiibacter pelagi</name>
    <dbReference type="NCBI Taxonomy" id="2760804"/>
    <lineage>
        <taxon>Bacteria</taxon>
        <taxon>Pseudomonadati</taxon>
        <taxon>Pseudomonadota</taxon>
        <taxon>Gammaproteobacteria</taxon>
        <taxon>Cellvibrionales</taxon>
        <taxon>Spongiibacteraceae</taxon>
        <taxon>Spongiibacter</taxon>
    </lineage>
</organism>
<evidence type="ECO:0000256" key="1">
    <source>
        <dbReference type="PIRSR" id="PIRSR613078-2"/>
    </source>
</evidence>
<dbReference type="EMBL" id="JACXLD010000006">
    <property type="protein sequence ID" value="MBD2859615.1"/>
    <property type="molecule type" value="Genomic_DNA"/>
</dbReference>
<feature type="binding site" evidence="1">
    <location>
        <position position="54"/>
    </location>
    <ligand>
        <name>substrate</name>
    </ligand>
</feature>
<dbReference type="Pfam" id="PF00300">
    <property type="entry name" value="His_Phos_1"/>
    <property type="match status" value="1"/>
</dbReference>
<dbReference type="AlphaFoldDB" id="A0A927C561"/>
<dbReference type="InterPro" id="IPR029033">
    <property type="entry name" value="His_PPase_superfam"/>
</dbReference>
<accession>A0A927C561</accession>
<dbReference type="Proteomes" id="UP000610558">
    <property type="component" value="Unassembled WGS sequence"/>
</dbReference>
<protein>
    <submittedName>
        <fullName evidence="2">Histidine phosphatase family protein</fullName>
    </submittedName>
</protein>
<dbReference type="GO" id="GO:0016791">
    <property type="term" value="F:phosphatase activity"/>
    <property type="evidence" value="ECO:0007669"/>
    <property type="project" value="TreeGrafter"/>
</dbReference>
<dbReference type="RefSeq" id="WP_190765641.1">
    <property type="nucleotide sequence ID" value="NZ_JACXLD010000006.1"/>
</dbReference>
<keyword evidence="3" id="KW-1185">Reference proteome</keyword>
<dbReference type="CDD" id="cd07067">
    <property type="entry name" value="HP_PGM_like"/>
    <property type="match status" value="1"/>
</dbReference>
<reference evidence="2" key="1">
    <citation type="submission" date="2020-09" db="EMBL/GenBank/DDBJ databases">
        <authorList>
            <person name="Yoon J.-W."/>
        </authorList>
    </citation>
    <scope>NUCLEOTIDE SEQUENCE</scope>
    <source>
        <strain evidence="2">KMU-158</strain>
    </source>
</reference>
<dbReference type="InterPro" id="IPR050275">
    <property type="entry name" value="PGM_Phosphatase"/>
</dbReference>
<dbReference type="GO" id="GO:0005737">
    <property type="term" value="C:cytoplasm"/>
    <property type="evidence" value="ECO:0007669"/>
    <property type="project" value="TreeGrafter"/>
</dbReference>
<sequence length="219" mass="24583">MSEILIVRHGQASFGTDDYDRLSETGWQQSRVLGAFLAEAGYQFDACFTGDMRRHRETLSGISESFAELPVATELPGLNEYDFHTMVSSYGRLVGEIIDQRDPRIFYQALRQAMLAWSRGELSDIPESWDSFEQRVQSTLSAIAEPQGRVLVVTSGGASSAILRTVLGVDVATMIELNLQARNTAVSYYFCKNGRFKLNSFNTVSHLDNPQYRNLITYT</sequence>
<proteinExistence type="predicted"/>
<name>A0A927C561_9GAMM</name>
<dbReference type="PANTHER" id="PTHR48100">
    <property type="entry name" value="BROAD-SPECIFICITY PHOSPHATASE YOR283W-RELATED"/>
    <property type="match status" value="1"/>
</dbReference>
<dbReference type="PANTHER" id="PTHR48100:SF1">
    <property type="entry name" value="HISTIDINE PHOSPHATASE FAMILY PROTEIN-RELATED"/>
    <property type="match status" value="1"/>
</dbReference>
<dbReference type="SUPFAM" id="SSF53254">
    <property type="entry name" value="Phosphoglycerate mutase-like"/>
    <property type="match status" value="1"/>
</dbReference>
<evidence type="ECO:0000313" key="3">
    <source>
        <dbReference type="Proteomes" id="UP000610558"/>
    </source>
</evidence>
<dbReference type="Gene3D" id="3.40.50.1240">
    <property type="entry name" value="Phosphoglycerate mutase-like"/>
    <property type="match status" value="1"/>
</dbReference>
<evidence type="ECO:0000313" key="2">
    <source>
        <dbReference type="EMBL" id="MBD2859615.1"/>
    </source>
</evidence>
<comment type="caution">
    <text evidence="2">The sequence shown here is derived from an EMBL/GenBank/DDBJ whole genome shotgun (WGS) entry which is preliminary data.</text>
</comment>
<dbReference type="InterPro" id="IPR013078">
    <property type="entry name" value="His_Pase_superF_clade-1"/>
</dbReference>
<dbReference type="SMART" id="SM00855">
    <property type="entry name" value="PGAM"/>
    <property type="match status" value="1"/>
</dbReference>